<dbReference type="GO" id="GO:0042834">
    <property type="term" value="F:peptidoglycan binding"/>
    <property type="evidence" value="ECO:0007669"/>
    <property type="project" value="InterPro"/>
</dbReference>
<dbReference type="Proteomes" id="UP000054698">
    <property type="component" value="Unassembled WGS sequence"/>
</dbReference>
<dbReference type="Gene3D" id="2.40.160.20">
    <property type="match status" value="1"/>
</dbReference>
<dbReference type="PROSITE" id="PS51257">
    <property type="entry name" value="PROKAR_LIPOPROTEIN"/>
    <property type="match status" value="1"/>
</dbReference>
<evidence type="ECO:0000259" key="2">
    <source>
        <dbReference type="PROSITE" id="PS51724"/>
    </source>
</evidence>
<evidence type="ECO:0000256" key="1">
    <source>
        <dbReference type="ARBA" id="ARBA00022729"/>
    </source>
</evidence>
<name>A0A0W0TMD5_9GAMM</name>
<dbReference type="InterPro" id="IPR027385">
    <property type="entry name" value="Beta-barrel_OMP"/>
</dbReference>
<dbReference type="STRING" id="453.Lfee_1690"/>
<keyword evidence="1" id="KW-0732">Signal</keyword>
<dbReference type="AlphaFoldDB" id="A0A0W0TMD5"/>
<dbReference type="InterPro" id="IPR011250">
    <property type="entry name" value="OMP/PagP_B-barrel"/>
</dbReference>
<evidence type="ECO:0000313" key="4">
    <source>
        <dbReference type="EMBL" id="SPX60550.1"/>
    </source>
</evidence>
<gene>
    <name evidence="3" type="ORF">Lfee_1690</name>
    <name evidence="4" type="ORF">NCTC12022_01282</name>
</gene>
<dbReference type="InterPro" id="IPR036680">
    <property type="entry name" value="SPOR-like_sf"/>
</dbReference>
<dbReference type="EMBL" id="LNYB01000080">
    <property type="protein sequence ID" value="KTC96778.1"/>
    <property type="molecule type" value="Genomic_DNA"/>
</dbReference>
<dbReference type="PROSITE" id="PS51724">
    <property type="entry name" value="SPOR"/>
    <property type="match status" value="1"/>
</dbReference>
<dbReference type="EMBL" id="UASS01000011">
    <property type="protein sequence ID" value="SPX60550.1"/>
    <property type="molecule type" value="Genomic_DNA"/>
</dbReference>
<reference evidence="4 6" key="2">
    <citation type="submission" date="2018-06" db="EMBL/GenBank/DDBJ databases">
        <authorList>
            <consortium name="Pathogen Informatics"/>
            <person name="Doyle S."/>
        </authorList>
    </citation>
    <scope>NUCLEOTIDE SEQUENCE [LARGE SCALE GENOMIC DNA]</scope>
    <source>
        <strain evidence="4 6">NCTC12022</strain>
    </source>
</reference>
<dbReference type="PATRIC" id="fig|453.4.peg.1861"/>
<dbReference type="SUPFAM" id="SSF110997">
    <property type="entry name" value="Sporulation related repeat"/>
    <property type="match status" value="1"/>
</dbReference>
<evidence type="ECO:0000313" key="3">
    <source>
        <dbReference type="EMBL" id="KTC96778.1"/>
    </source>
</evidence>
<dbReference type="Gene3D" id="3.30.70.1070">
    <property type="entry name" value="Sporulation related repeat"/>
    <property type="match status" value="1"/>
</dbReference>
<dbReference type="Pfam" id="PF05036">
    <property type="entry name" value="SPOR"/>
    <property type="match status" value="1"/>
</dbReference>
<reference evidence="3 5" key="1">
    <citation type="submission" date="2015-11" db="EMBL/GenBank/DDBJ databases">
        <title>Genomic analysis of 38 Legionella species identifies large and diverse effector repertoires.</title>
        <authorList>
            <person name="Burstein D."/>
            <person name="Amaro F."/>
            <person name="Zusman T."/>
            <person name="Lifshitz Z."/>
            <person name="Cohen O."/>
            <person name="Gilbert J.A."/>
            <person name="Pupko T."/>
            <person name="Shuman H.A."/>
            <person name="Segal G."/>
        </authorList>
    </citation>
    <scope>NUCLEOTIDE SEQUENCE [LARGE SCALE GENOMIC DNA]</scope>
    <source>
        <strain evidence="3 5">WO-44C</strain>
    </source>
</reference>
<accession>A0A0W0TMD5</accession>
<feature type="domain" description="SPOR" evidence="2">
    <location>
        <begin position="48"/>
        <end position="126"/>
    </location>
</feature>
<organism evidence="3 5">
    <name type="scientific">Legionella feeleii</name>
    <dbReference type="NCBI Taxonomy" id="453"/>
    <lineage>
        <taxon>Bacteria</taxon>
        <taxon>Pseudomonadati</taxon>
        <taxon>Pseudomonadota</taxon>
        <taxon>Gammaproteobacteria</taxon>
        <taxon>Legionellales</taxon>
        <taxon>Legionellaceae</taxon>
        <taxon>Legionella</taxon>
    </lineage>
</organism>
<protein>
    <submittedName>
        <fullName evidence="4">Opacity protein and related surface antigens</fullName>
    </submittedName>
    <submittedName>
        <fullName evidence="3">Sporulation related domain protein</fullName>
    </submittedName>
</protein>
<dbReference type="SUPFAM" id="SSF56925">
    <property type="entry name" value="OMPA-like"/>
    <property type="match status" value="1"/>
</dbReference>
<evidence type="ECO:0000313" key="6">
    <source>
        <dbReference type="Proteomes" id="UP000251942"/>
    </source>
</evidence>
<sequence length="384" mass="42319">MDLILLRINPGPWTLSLLLTLFSCCAISTAWSSQVIYGTQNAVRFVGNPHKKIYFLQLGAFSNKSNAQTIARKIKSKTQFPVTITPVSTMFAVRIGPLNAQELHQLGAKFSGNLKQCCVRKPIVPHQQTHQVQVNPPRLTPAKTAKNVKATTWFTSSSEATNSWYLTAKIGAQRTHVDDQLTVDNGSGFSSPSDKDTYTMDSESSAVLGVGGGYRFTHFIVPAVSVGINYSHFFNRKINGQIMQYSLPEFTNYNYQWKLSSDLILASSKINILEIHHVSPFVQGGIGVSINHVSDYSETVLPNVTPRVSPGFSNHNQTSFAYQLGAGLDWAVKPQWLVSLGYEYTDLGKFHSGPGLQEWSNATLSSRTLTSNAAVFGMTYLFHG</sequence>
<dbReference type="Pfam" id="PF13505">
    <property type="entry name" value="OMP_b-brl"/>
    <property type="match status" value="1"/>
</dbReference>
<dbReference type="OrthoDB" id="5652104at2"/>
<keyword evidence="5" id="KW-1185">Reference proteome</keyword>
<dbReference type="Proteomes" id="UP000251942">
    <property type="component" value="Unassembled WGS sequence"/>
</dbReference>
<evidence type="ECO:0000313" key="5">
    <source>
        <dbReference type="Proteomes" id="UP000054698"/>
    </source>
</evidence>
<proteinExistence type="predicted"/>
<dbReference type="InterPro" id="IPR007730">
    <property type="entry name" value="SPOR-like_dom"/>
</dbReference>